<keyword evidence="2" id="KW-1185">Reference proteome</keyword>
<dbReference type="AlphaFoldDB" id="A0AAU9RG48"/>
<organism evidence="1 2">
    <name type="scientific">Thlaspi arvense</name>
    <name type="common">Field penny-cress</name>
    <dbReference type="NCBI Taxonomy" id="13288"/>
    <lineage>
        <taxon>Eukaryota</taxon>
        <taxon>Viridiplantae</taxon>
        <taxon>Streptophyta</taxon>
        <taxon>Embryophyta</taxon>
        <taxon>Tracheophyta</taxon>
        <taxon>Spermatophyta</taxon>
        <taxon>Magnoliopsida</taxon>
        <taxon>eudicotyledons</taxon>
        <taxon>Gunneridae</taxon>
        <taxon>Pentapetalae</taxon>
        <taxon>rosids</taxon>
        <taxon>malvids</taxon>
        <taxon>Brassicales</taxon>
        <taxon>Brassicaceae</taxon>
        <taxon>Thlaspideae</taxon>
        <taxon>Thlaspi</taxon>
    </lineage>
</organism>
<evidence type="ECO:0000313" key="2">
    <source>
        <dbReference type="Proteomes" id="UP000836841"/>
    </source>
</evidence>
<feature type="non-terminal residue" evidence="1">
    <location>
        <position position="125"/>
    </location>
</feature>
<gene>
    <name evidence="1" type="ORF">TAV2_LOCUS4428</name>
</gene>
<proteinExistence type="predicted"/>
<accession>A0AAU9RG48</accession>
<dbReference type="EMBL" id="CAJVSB020000088">
    <property type="protein sequence ID" value="CAH2041386.1"/>
    <property type="molecule type" value="Genomic_DNA"/>
</dbReference>
<name>A0AAU9RG48_THLAR</name>
<sequence length="125" mass="14561">RFFTPQGVEAELRHATREFFRREDGITVDLPKRTVYLNSIKAFMEEFDMRSKVQCGFWNREGTCQVYPKFPDATKTGLLTHLWEMVAQLILFTRAMIGLSTLKTQFMYSLSFAILSDIEASSKYI</sequence>
<comment type="caution">
    <text evidence="1">The sequence shown here is derived from an EMBL/GenBank/DDBJ whole genome shotgun (WGS) entry which is preliminary data.</text>
</comment>
<evidence type="ECO:0000313" key="1">
    <source>
        <dbReference type="EMBL" id="CAH2041386.1"/>
    </source>
</evidence>
<reference evidence="1 2" key="1">
    <citation type="submission" date="2022-03" db="EMBL/GenBank/DDBJ databases">
        <authorList>
            <person name="Nunn A."/>
            <person name="Chopra R."/>
            <person name="Nunn A."/>
            <person name="Contreras Garrido A."/>
        </authorList>
    </citation>
    <scope>NUCLEOTIDE SEQUENCE [LARGE SCALE GENOMIC DNA]</scope>
</reference>
<protein>
    <submittedName>
        <fullName evidence="1">Uncharacterized protein</fullName>
    </submittedName>
</protein>
<dbReference type="Proteomes" id="UP000836841">
    <property type="component" value="Unassembled WGS sequence"/>
</dbReference>
<feature type="non-terminal residue" evidence="1">
    <location>
        <position position="1"/>
    </location>
</feature>